<evidence type="ECO:0000256" key="2">
    <source>
        <dbReference type="ARBA" id="ARBA00006866"/>
    </source>
</evidence>
<dbReference type="GO" id="GO:0003968">
    <property type="term" value="F:RNA-directed RNA polymerase activity"/>
    <property type="evidence" value="ECO:0007669"/>
    <property type="project" value="UniProtKB-KW"/>
</dbReference>
<organism evidence="16 17">
    <name type="scientific">Brachionus calyciflorus</name>
    <dbReference type="NCBI Taxonomy" id="104777"/>
    <lineage>
        <taxon>Eukaryota</taxon>
        <taxon>Metazoa</taxon>
        <taxon>Spiralia</taxon>
        <taxon>Gnathifera</taxon>
        <taxon>Rotifera</taxon>
        <taxon>Eurotatoria</taxon>
        <taxon>Monogononta</taxon>
        <taxon>Pseudotrocha</taxon>
        <taxon>Ploima</taxon>
        <taxon>Brachionidae</taxon>
        <taxon>Brachionus</taxon>
    </lineage>
</organism>
<dbReference type="PANTHER" id="PTHR23079">
    <property type="entry name" value="RNA-DEPENDENT RNA POLYMERASE"/>
    <property type="match status" value="1"/>
</dbReference>
<dbReference type="GO" id="GO:0003723">
    <property type="term" value="F:RNA binding"/>
    <property type="evidence" value="ECO:0007669"/>
    <property type="project" value="UniProtKB-KW"/>
</dbReference>
<evidence type="ECO:0000256" key="3">
    <source>
        <dbReference type="ARBA" id="ARBA00012494"/>
    </source>
</evidence>
<evidence type="ECO:0000256" key="10">
    <source>
        <dbReference type="ARBA" id="ARBA00023158"/>
    </source>
</evidence>
<dbReference type="Proteomes" id="UP000663879">
    <property type="component" value="Unassembled WGS sequence"/>
</dbReference>
<keyword evidence="6" id="KW-0808">Transferase</keyword>
<feature type="domain" description="Helicase C-terminal" evidence="14">
    <location>
        <begin position="507"/>
        <end position="669"/>
    </location>
</feature>
<keyword evidence="5" id="KW-0399">Innate immunity</keyword>
<keyword evidence="4" id="KW-0696">RNA-directed RNA polymerase</keyword>
<keyword evidence="17" id="KW-1185">Reference proteome</keyword>
<keyword evidence="9" id="KW-0694">RNA-binding</keyword>
<evidence type="ECO:0000259" key="15">
    <source>
        <dbReference type="PROSITE" id="PS51789"/>
    </source>
</evidence>
<evidence type="ECO:0000256" key="8">
    <source>
        <dbReference type="ARBA" id="ARBA00022859"/>
    </source>
</evidence>
<proteinExistence type="inferred from homology"/>
<dbReference type="PROSITE" id="PS51789">
    <property type="entry name" value="RLR_CTR"/>
    <property type="match status" value="1"/>
</dbReference>
<accession>A0A813NRY6</accession>
<evidence type="ECO:0000256" key="12">
    <source>
        <dbReference type="ARBA" id="ARBA00049390"/>
    </source>
</evidence>
<dbReference type="GO" id="GO:0016787">
    <property type="term" value="F:hydrolase activity"/>
    <property type="evidence" value="ECO:0007669"/>
    <property type="project" value="InterPro"/>
</dbReference>
<evidence type="ECO:0000256" key="7">
    <source>
        <dbReference type="ARBA" id="ARBA00022695"/>
    </source>
</evidence>
<dbReference type="InterPro" id="IPR057596">
    <property type="entry name" value="RDRP_core"/>
</dbReference>
<keyword evidence="10" id="KW-0943">RNA-mediated gene silencing</keyword>
<evidence type="ECO:0000313" key="16">
    <source>
        <dbReference type="EMBL" id="CAF0737858.1"/>
    </source>
</evidence>
<dbReference type="GO" id="GO:0003677">
    <property type="term" value="F:DNA binding"/>
    <property type="evidence" value="ECO:0007669"/>
    <property type="project" value="InterPro"/>
</dbReference>
<dbReference type="SUPFAM" id="SSF52540">
    <property type="entry name" value="P-loop containing nucleoside triphosphate hydrolases"/>
    <property type="match status" value="1"/>
</dbReference>
<dbReference type="InterPro" id="IPR027417">
    <property type="entry name" value="P-loop_NTPase"/>
</dbReference>
<dbReference type="InterPro" id="IPR058752">
    <property type="entry name" value="RDRP_C_head"/>
</dbReference>
<dbReference type="EC" id="2.7.7.48" evidence="3"/>
<feature type="domain" description="Helicase ATP-binding" evidence="13">
    <location>
        <begin position="181"/>
        <end position="347"/>
    </location>
</feature>
<evidence type="ECO:0000256" key="9">
    <source>
        <dbReference type="ARBA" id="ARBA00022884"/>
    </source>
</evidence>
<dbReference type="InterPro" id="IPR021673">
    <property type="entry name" value="RLR_CTR"/>
</dbReference>
<dbReference type="OrthoDB" id="6513042at2759"/>
<feature type="domain" description="RLR CTR" evidence="15">
    <location>
        <begin position="1"/>
        <end position="132"/>
    </location>
</feature>
<evidence type="ECO:0000256" key="6">
    <source>
        <dbReference type="ARBA" id="ARBA00022679"/>
    </source>
</evidence>
<reference evidence="16" key="1">
    <citation type="submission" date="2021-02" db="EMBL/GenBank/DDBJ databases">
        <authorList>
            <person name="Nowell W R."/>
        </authorList>
    </citation>
    <scope>NUCLEOTIDE SEQUENCE</scope>
    <source>
        <strain evidence="16">Ploen Becks lab</strain>
    </source>
</reference>
<gene>
    <name evidence="16" type="ORF">OXX778_LOCUS3224</name>
</gene>
<dbReference type="InterPro" id="IPR014001">
    <property type="entry name" value="Helicase_ATP-bd"/>
</dbReference>
<evidence type="ECO:0000256" key="1">
    <source>
        <dbReference type="ARBA" id="ARBA00005762"/>
    </source>
</evidence>
<dbReference type="Pfam" id="PF04851">
    <property type="entry name" value="ResIII"/>
    <property type="match status" value="1"/>
</dbReference>
<protein>
    <recommendedName>
        <fullName evidence="3">RNA-directed RNA polymerase</fullName>
        <ecNumber evidence="3">2.7.7.48</ecNumber>
    </recommendedName>
</protein>
<comment type="similarity">
    <text evidence="2">Belongs to the helicase family. RLR subfamily.</text>
</comment>
<dbReference type="Gene3D" id="3.40.50.300">
    <property type="entry name" value="P-loop containing nucleotide triphosphate hydrolases"/>
    <property type="match status" value="2"/>
</dbReference>
<dbReference type="InterPro" id="IPR006935">
    <property type="entry name" value="Helicase/UvrB_N"/>
</dbReference>
<comment type="catalytic activity">
    <reaction evidence="12">
        <text>ATP + H2O = ADP + phosphate + H(+)</text>
        <dbReference type="Rhea" id="RHEA:13065"/>
        <dbReference type="ChEBI" id="CHEBI:15377"/>
        <dbReference type="ChEBI" id="CHEBI:15378"/>
        <dbReference type="ChEBI" id="CHEBI:30616"/>
        <dbReference type="ChEBI" id="CHEBI:43474"/>
        <dbReference type="ChEBI" id="CHEBI:456216"/>
        <dbReference type="EC" id="3.6.4.13"/>
    </reaction>
    <physiologicalReaction direction="left-to-right" evidence="12">
        <dbReference type="Rhea" id="RHEA:13066"/>
    </physiologicalReaction>
</comment>
<dbReference type="EMBL" id="CAJNOC010000279">
    <property type="protein sequence ID" value="CAF0737858.1"/>
    <property type="molecule type" value="Genomic_DNA"/>
</dbReference>
<sequence length="2495" mass="292413">MAKLEVFCKNCNTFIGDNTKITFYQQSPNTPVHLIIKPERKNEVLELFLIKEQPEKKSKKYAPEIIVCKKCDSKLGSNANTGPNDRPALCYKAEIIYFIETSPNGQKKRSDFDYRSKWKFEKDKFPIIELRNFNNFDGNSEVPTVVRTDFIETVYPSLNDLLNFNIAQYVEDTPRTYQTELYSYSLFENTIVYLPTGSGKTMISAMLIAHMKRLNPKKKVFFVVDRVPLVFQQSSYLRFQCNLTTGEFCGENKALFESQLDADIYVLTAGFLVNMLLLKKLYLEDCSCLIFDEIHHAKYGHHYVQIIENHYYKIDRKYKPRILGMTASPTSGTRDQNQMHQDIVRLCSLIEGTISMPFYYRQDFDKFVVRPPMTFMEANSHSNEDILIQKINEFILPFMHHLNSSIDFKSNINVKNTALRNYLTNVLKDQTIQRNLKQFVVGCFLQSIVGSIEIMKIFGTSQAVQYLNETINKEFEKNKKNQIWLNEEIKNMNFFLQSIQYLTGQSGKKDVLISLLKDTTNYNSKSRILVFVRSRKTARLLFECLNSDEVIKKLWKPKYCVGQAGGGLDGMTWYDDQEPILNSFNEGQSRLLVSTSVLQEGLDVQICDKVILFDPLWSLVQYVQSRGRARHKDSQFIVIDTLEQKKVYDKLIESEKICIHLIYSITSFNRKVSREYIDAQINLVKQTVKTVNINQFSRGKNKKFRFTLQIFLIDGGLFIDLITCLKQCKGFVQCDAVKDSFLGQNLFNNFDCFNCLFEIKSSGKQKQEDNWQIFNTIKFILNSKLFKSCVYLFKVSNSNQTNSNFQSMSSKIEFGNLAMPNEYFNNLILNQNVKFLIDFCMRSIKILLLLNQKLYKLEFEFDSIDHLISIDCDQEDFNVYIPFKRAPFIFKEVDDKNTINNSNLKSADEEYIIWDRAYLDLKGLSLKLNFPNSEKSHLIEALSSLKAIYLTYNNVQNKNVTYSLDDLRRDFKFKNFSTCYSLEAFISQNYYLLDGKINAEFVQKLNSFSSDTVEKILECLSSRLHSKRFLDLNITVDEILKNKDNLNYKFDIYQNNLKISLFRRATITPTRIILYFPEPNFSNRVTREYNSDNFIRIRFRDEDLRKLNMSQTFSDMSEIYAKIRRFLLDGLKLWDRNYHFLAMSSSQLRENGCWLINRTILNPDKIRDWMGNFKNIRCIGKYAARLGQSLSSSVETFFTENYCMIKDITVGDYCFTDGIGKISLQKALEISHTFYNRPIAASAYQIRFAGFKGVVAVDPNLKNYELQFRDSMKKFDSIYTRLDVLNLTEYIPCYLNRQIILILSALGIHDSVFENLQDKMLGNLSNLLIDRMTASLSIVKYYRSVFSNYKHSDKLNYTYEPFFRDLLKTIYQKSLTDLIKKSRIFVQKGRILMGTIDETGTLKQNEIFVQVSKQFGEEYDLNEAKDLENGNIIINKEVVVAKNPCMHPGDVRVLKAVDRLELRHMVDCVVFPSVGPRPITNMCSGSDLDGDLYFVAWEPSLIPFQVEEPMNYLSPKAKEKDSDIQVEDVISFFVNFIEMDQLGRIANAHVAISDQSKLGVKDPICIELAKAFSLAVDFPKTGVLAKLPDQIKKLKYPDFMEKSGSNYRSEKIIGKLYRKCKNIFLNDNFRDKIALNESLLVDGFEKFVPEAKELYQKYRFEIERIMQYFNCSQEAELFVGIYLNSVSSDEAKDFFKLSSFMIKKLWSYMREKFMRTLKNEYKINGEEERIKIQIVSAWYFVCYSHKENSNLRILSFPWILEDCLNLIEIKNYDLFSQSIFEKFIENRHDFQMISRFAHQIDLKSQIEKITGLKYVLTGSFGLFLFEDQNDVQLIVYNPEKRKLLTEKVSENLEDYFDNVFYNDGVITCDESEKISFILTDSSETIKRFLYLRKSIFNNPELLLVFYFSVHFAKEDNLFITLNQDRVKLDSYLIFLLDYLQQEKFVSKISESEIEQDFLDLEKKEKSDCYDNWMNVHDYLDDLNSDFAVSKQAGKMILNFYQYMAFLNGRIKFLNVELDEHISDILKAHFYKVFNFITKTLDISKIWSSMGKLNEPVFKQKFSFAKKKGKSPNLFVENASLLLFSNLKSNFDRIEFELYRGMRRSLHLHKECYTGKIQRSLTDYSLECFNEFYRHSIQQFNKAKEMRSDYKFRIQIKFGDSYFTNVPSISHDSSSLPLIQLKEALKKGYKNFNYNYIEKQDKNNVLTLIDENNNFDDEALDIGEIDILDEYDMNDELEKKERKKKKKKKRVISQANTAFDSNVKTEANYLNNLFLNNEFDTKISNCYVVYAQLKNIESMRKNCYRLKYDPDIKLVRIETLPIKWLNIDIRNQCENKENRDVRFNLVSEKEIDLDDREMIDENESNMILREGIIKKNADNEPIVIEELRNSPSIFVRYGESIKYYGSYENWKPLFDMANVKFPENISNNLLQNFRVSLSESKEYSDFDERGVFMTQASRSEVSISSKVDINTLKAVEINDLILLSWHLIQVFSRILS</sequence>
<dbReference type="GO" id="GO:0003724">
    <property type="term" value="F:RNA helicase activity"/>
    <property type="evidence" value="ECO:0007669"/>
    <property type="project" value="UniProtKB-EC"/>
</dbReference>
<evidence type="ECO:0000256" key="4">
    <source>
        <dbReference type="ARBA" id="ARBA00022484"/>
    </source>
</evidence>
<dbReference type="PROSITE" id="PS51192">
    <property type="entry name" value="HELICASE_ATP_BIND_1"/>
    <property type="match status" value="1"/>
</dbReference>
<evidence type="ECO:0000256" key="5">
    <source>
        <dbReference type="ARBA" id="ARBA00022588"/>
    </source>
</evidence>
<dbReference type="GO" id="GO:0005524">
    <property type="term" value="F:ATP binding"/>
    <property type="evidence" value="ECO:0007669"/>
    <property type="project" value="InterPro"/>
</dbReference>
<comment type="caution">
    <text evidence="16">The sequence shown here is derived from an EMBL/GenBank/DDBJ whole genome shotgun (WGS) entry which is preliminary data.</text>
</comment>
<dbReference type="GO" id="GO:0030422">
    <property type="term" value="P:siRNA processing"/>
    <property type="evidence" value="ECO:0007669"/>
    <property type="project" value="TreeGrafter"/>
</dbReference>
<dbReference type="SMART" id="SM00487">
    <property type="entry name" value="DEXDc"/>
    <property type="match status" value="1"/>
</dbReference>
<comment type="similarity">
    <text evidence="1">Belongs to the RdRP family.</text>
</comment>
<dbReference type="InterPro" id="IPR001650">
    <property type="entry name" value="Helicase_C-like"/>
</dbReference>
<dbReference type="Pfam" id="PF05183">
    <property type="entry name" value="RdRP"/>
    <property type="match status" value="1"/>
</dbReference>
<dbReference type="PROSITE" id="PS51194">
    <property type="entry name" value="HELICASE_CTER"/>
    <property type="match status" value="1"/>
</dbReference>
<dbReference type="GO" id="GO:0045087">
    <property type="term" value="P:innate immune response"/>
    <property type="evidence" value="ECO:0007669"/>
    <property type="project" value="UniProtKB-KW"/>
</dbReference>
<dbReference type="Pfam" id="PF26253">
    <property type="entry name" value="RdRP_head"/>
    <property type="match status" value="1"/>
</dbReference>
<name>A0A813NRY6_9BILA</name>
<keyword evidence="8" id="KW-0391">Immunity</keyword>
<evidence type="ECO:0000313" key="17">
    <source>
        <dbReference type="Proteomes" id="UP000663879"/>
    </source>
</evidence>
<evidence type="ECO:0000259" key="13">
    <source>
        <dbReference type="PROSITE" id="PS51192"/>
    </source>
</evidence>
<keyword evidence="7" id="KW-0548">Nucleotidyltransferase</keyword>
<dbReference type="InterPro" id="IPR007855">
    <property type="entry name" value="RDRP"/>
</dbReference>
<dbReference type="PANTHER" id="PTHR23079:SF55">
    <property type="entry name" value="RNA-DIRECTED RNA POLYMERASE"/>
    <property type="match status" value="1"/>
</dbReference>
<evidence type="ECO:0000259" key="14">
    <source>
        <dbReference type="PROSITE" id="PS51194"/>
    </source>
</evidence>
<evidence type="ECO:0000256" key="11">
    <source>
        <dbReference type="ARBA" id="ARBA00048744"/>
    </source>
</evidence>
<dbReference type="Pfam" id="PF00271">
    <property type="entry name" value="Helicase_C"/>
    <property type="match status" value="1"/>
</dbReference>
<dbReference type="GO" id="GO:0031380">
    <property type="term" value="C:nuclear RNA-directed RNA polymerase complex"/>
    <property type="evidence" value="ECO:0007669"/>
    <property type="project" value="TreeGrafter"/>
</dbReference>
<dbReference type="SMART" id="SM00490">
    <property type="entry name" value="HELICc"/>
    <property type="match status" value="1"/>
</dbReference>
<comment type="catalytic activity">
    <reaction evidence="11">
        <text>RNA(n) + a ribonucleoside 5'-triphosphate = RNA(n+1) + diphosphate</text>
        <dbReference type="Rhea" id="RHEA:21248"/>
        <dbReference type="Rhea" id="RHEA-COMP:14527"/>
        <dbReference type="Rhea" id="RHEA-COMP:17342"/>
        <dbReference type="ChEBI" id="CHEBI:33019"/>
        <dbReference type="ChEBI" id="CHEBI:61557"/>
        <dbReference type="ChEBI" id="CHEBI:140395"/>
        <dbReference type="EC" id="2.7.7.48"/>
    </reaction>
</comment>